<organism evidence="2 3">
    <name type="scientific">Geomesophilobacter sediminis</name>
    <dbReference type="NCBI Taxonomy" id="2798584"/>
    <lineage>
        <taxon>Bacteria</taxon>
        <taxon>Pseudomonadati</taxon>
        <taxon>Thermodesulfobacteriota</taxon>
        <taxon>Desulfuromonadia</taxon>
        <taxon>Geobacterales</taxon>
        <taxon>Geobacteraceae</taxon>
        <taxon>Geomesophilobacter</taxon>
    </lineage>
</organism>
<protein>
    <submittedName>
        <fullName evidence="2">Glycosyltransferase</fullName>
    </submittedName>
</protein>
<dbReference type="RefSeq" id="WP_199382100.1">
    <property type="nucleotide sequence ID" value="NZ_JAEMHM010000001.1"/>
</dbReference>
<dbReference type="SUPFAM" id="SSF53448">
    <property type="entry name" value="Nucleotide-diphospho-sugar transferases"/>
    <property type="match status" value="1"/>
</dbReference>
<accession>A0A8J7IMZ0</accession>
<dbReference type="PANTHER" id="PTHR43179">
    <property type="entry name" value="RHAMNOSYLTRANSFERASE WBBL"/>
    <property type="match status" value="1"/>
</dbReference>
<evidence type="ECO:0000259" key="1">
    <source>
        <dbReference type="Pfam" id="PF00535"/>
    </source>
</evidence>
<evidence type="ECO:0000313" key="3">
    <source>
        <dbReference type="Proteomes" id="UP000636888"/>
    </source>
</evidence>
<dbReference type="InterPro" id="IPR001173">
    <property type="entry name" value="Glyco_trans_2-like"/>
</dbReference>
<comment type="caution">
    <text evidence="2">The sequence shown here is derived from an EMBL/GenBank/DDBJ whole genome shotgun (WGS) entry which is preliminary data.</text>
</comment>
<dbReference type="InterPro" id="IPR029044">
    <property type="entry name" value="Nucleotide-diphossugar_trans"/>
</dbReference>
<sequence length="336" mass="37362">MGGANIDIVVPIWNKPNETRNCLVNLINFTPDARLVMMDNGSERETEKLLQELADGLDDRALLIRDDSNHGFVKAANRGIGRSEAPFIALLRSTTQVTSGWLQPILDFAASHPEAGILMPRLAAVEPPSTGPIEVASCSFTAMVMTRAAYDAVGPFDEELDGGTWCLKDFTRRACSEGFLTYLIPTSRVFHEDEVALGSERRREETLRRSLATFIERWGEERSFLIHLPKGLEVDTLRHKLDILQTGAQHGDSYTILLPAALYKEALRVHLAFRHEKVRLVPLPLLSTASAKRRIFEKAVAENPGSTLVAGVDGIPFPWSDQFITFSDLSGMVRHR</sequence>
<name>A0A8J7IMZ0_9BACT</name>
<feature type="domain" description="Glycosyltransferase 2-like" evidence="1">
    <location>
        <begin position="8"/>
        <end position="123"/>
    </location>
</feature>
<dbReference type="Proteomes" id="UP000636888">
    <property type="component" value="Unassembled WGS sequence"/>
</dbReference>
<proteinExistence type="predicted"/>
<dbReference type="PANTHER" id="PTHR43179:SF7">
    <property type="entry name" value="RHAMNOSYLTRANSFERASE WBBL"/>
    <property type="match status" value="1"/>
</dbReference>
<evidence type="ECO:0000313" key="2">
    <source>
        <dbReference type="EMBL" id="MBJ6723259.1"/>
    </source>
</evidence>
<gene>
    <name evidence="2" type="ORF">JFN93_00940</name>
</gene>
<reference evidence="2" key="1">
    <citation type="submission" date="2020-12" db="EMBL/GenBank/DDBJ databases">
        <title>Geomonas sp. Red875, isolated from river sediment.</title>
        <authorList>
            <person name="Xu Z."/>
            <person name="Zhang Z."/>
            <person name="Masuda Y."/>
            <person name="Itoh H."/>
            <person name="Senoo K."/>
        </authorList>
    </citation>
    <scope>NUCLEOTIDE SEQUENCE</scope>
    <source>
        <strain evidence="2">Red875</strain>
    </source>
</reference>
<dbReference type="EMBL" id="JAEMHM010000001">
    <property type="protein sequence ID" value="MBJ6723259.1"/>
    <property type="molecule type" value="Genomic_DNA"/>
</dbReference>
<dbReference type="Pfam" id="PF00535">
    <property type="entry name" value="Glycos_transf_2"/>
    <property type="match status" value="1"/>
</dbReference>
<keyword evidence="3" id="KW-1185">Reference proteome</keyword>
<dbReference type="Gene3D" id="3.90.550.10">
    <property type="entry name" value="Spore Coat Polysaccharide Biosynthesis Protein SpsA, Chain A"/>
    <property type="match status" value="1"/>
</dbReference>
<dbReference type="AlphaFoldDB" id="A0A8J7IMZ0"/>